<dbReference type="GO" id="GO:0005634">
    <property type="term" value="C:nucleus"/>
    <property type="evidence" value="ECO:0007669"/>
    <property type="project" value="TreeGrafter"/>
</dbReference>
<dbReference type="PROSITE" id="PS50280">
    <property type="entry name" value="SET"/>
    <property type="match status" value="1"/>
</dbReference>
<dbReference type="InterPro" id="IPR050869">
    <property type="entry name" value="H3K4_H4K5_MeTrfase"/>
</dbReference>
<dbReference type="OMA" id="WERIIAY"/>
<dbReference type="CDD" id="cd20071">
    <property type="entry name" value="SET_SMYD"/>
    <property type="match status" value="1"/>
</dbReference>
<feature type="region of interest" description="Disordered" evidence="1">
    <location>
        <begin position="455"/>
        <end position="489"/>
    </location>
</feature>
<keyword evidence="4" id="KW-1185">Reference proteome</keyword>
<dbReference type="InterPro" id="IPR001214">
    <property type="entry name" value="SET_dom"/>
</dbReference>
<evidence type="ECO:0000313" key="4">
    <source>
        <dbReference type="Proteomes" id="UP000019132"/>
    </source>
</evidence>
<reference evidence="4" key="2">
    <citation type="submission" date="2010-04" db="EMBL/GenBank/DDBJ databases">
        <authorList>
            <person name="Buell R."/>
            <person name="Hamilton J."/>
            <person name="Hostetler J."/>
        </authorList>
    </citation>
    <scope>NUCLEOTIDE SEQUENCE [LARGE SCALE GENOMIC DNA]</scope>
    <source>
        <strain evidence="4">DAOM:BR144</strain>
    </source>
</reference>
<reference evidence="4" key="1">
    <citation type="journal article" date="2010" name="Genome Biol.">
        <title>Genome sequence of the necrotrophic plant pathogen Pythium ultimum reveals original pathogenicity mechanisms and effector repertoire.</title>
        <authorList>
            <person name="Levesque C.A."/>
            <person name="Brouwer H."/>
            <person name="Cano L."/>
            <person name="Hamilton J.P."/>
            <person name="Holt C."/>
            <person name="Huitema E."/>
            <person name="Raffaele S."/>
            <person name="Robideau G.P."/>
            <person name="Thines M."/>
            <person name="Win J."/>
            <person name="Zerillo M.M."/>
            <person name="Beakes G.W."/>
            <person name="Boore J.L."/>
            <person name="Busam D."/>
            <person name="Dumas B."/>
            <person name="Ferriera S."/>
            <person name="Fuerstenberg S.I."/>
            <person name="Gachon C.M."/>
            <person name="Gaulin E."/>
            <person name="Govers F."/>
            <person name="Grenville-Briggs L."/>
            <person name="Horner N."/>
            <person name="Hostetler J."/>
            <person name="Jiang R.H."/>
            <person name="Johnson J."/>
            <person name="Krajaejun T."/>
            <person name="Lin H."/>
            <person name="Meijer H.J."/>
            <person name="Moore B."/>
            <person name="Morris P."/>
            <person name="Phuntmart V."/>
            <person name="Puiu D."/>
            <person name="Shetty J."/>
            <person name="Stajich J.E."/>
            <person name="Tripathy S."/>
            <person name="Wawra S."/>
            <person name="van West P."/>
            <person name="Whitty B.R."/>
            <person name="Coutinho P.M."/>
            <person name="Henrissat B."/>
            <person name="Martin F."/>
            <person name="Thomas P.D."/>
            <person name="Tyler B.M."/>
            <person name="De Vries R.P."/>
            <person name="Kamoun S."/>
            <person name="Yandell M."/>
            <person name="Tisserat N."/>
            <person name="Buell C.R."/>
        </authorList>
    </citation>
    <scope>NUCLEOTIDE SEQUENCE</scope>
    <source>
        <strain evidence="4">DAOM:BR144</strain>
    </source>
</reference>
<evidence type="ECO:0000256" key="1">
    <source>
        <dbReference type="SAM" id="MobiDB-lite"/>
    </source>
</evidence>
<dbReference type="SUPFAM" id="SSF82199">
    <property type="entry name" value="SET domain"/>
    <property type="match status" value="1"/>
</dbReference>
<dbReference type="InParanoid" id="K3WTR7"/>
<dbReference type="InterPro" id="IPR046341">
    <property type="entry name" value="SET_dom_sf"/>
</dbReference>
<dbReference type="AlphaFoldDB" id="K3WTR7"/>
<dbReference type="Gene3D" id="2.170.270.10">
    <property type="entry name" value="SET domain"/>
    <property type="match status" value="1"/>
</dbReference>
<dbReference type="PANTHER" id="PTHR12197:SF251">
    <property type="entry name" value="EG:BACR7C10.4 PROTEIN"/>
    <property type="match status" value="1"/>
</dbReference>
<organism evidence="3 4">
    <name type="scientific">Globisporangium ultimum (strain ATCC 200006 / CBS 805.95 / DAOM BR144)</name>
    <name type="common">Pythium ultimum</name>
    <dbReference type="NCBI Taxonomy" id="431595"/>
    <lineage>
        <taxon>Eukaryota</taxon>
        <taxon>Sar</taxon>
        <taxon>Stramenopiles</taxon>
        <taxon>Oomycota</taxon>
        <taxon>Peronosporomycetes</taxon>
        <taxon>Pythiales</taxon>
        <taxon>Pythiaceae</taxon>
        <taxon>Globisporangium</taxon>
    </lineage>
</organism>
<dbReference type="STRING" id="431595.K3WTR7"/>
<dbReference type="Gene3D" id="1.25.40.10">
    <property type="entry name" value="Tetratricopeptide repeat domain"/>
    <property type="match status" value="1"/>
</dbReference>
<evidence type="ECO:0000313" key="3">
    <source>
        <dbReference type="EnsemblProtists" id="PYU1_T008363"/>
    </source>
</evidence>
<dbReference type="EMBL" id="GL376613">
    <property type="status" value="NOT_ANNOTATED_CDS"/>
    <property type="molecule type" value="Genomic_DNA"/>
</dbReference>
<name>K3WTR7_GLOUD</name>
<feature type="domain" description="SET" evidence="2">
    <location>
        <begin position="11"/>
        <end position="224"/>
    </location>
</feature>
<reference evidence="3" key="3">
    <citation type="submission" date="2015-02" db="UniProtKB">
        <authorList>
            <consortium name="EnsemblProtists"/>
        </authorList>
    </citation>
    <scope>IDENTIFICATION</scope>
    <source>
        <strain evidence="3">DAOM BR144</strain>
    </source>
</reference>
<dbReference type="HOGENOM" id="CLU_042363_0_0_1"/>
<evidence type="ECO:0000259" key="2">
    <source>
        <dbReference type="PROSITE" id="PS50280"/>
    </source>
</evidence>
<accession>K3WTR7</accession>
<feature type="compositionally biased region" description="Acidic residues" evidence="1">
    <location>
        <begin position="469"/>
        <end position="489"/>
    </location>
</feature>
<dbReference type="PANTHER" id="PTHR12197">
    <property type="entry name" value="HISTONE-LYSINE N-METHYLTRANSFERASE SMYD"/>
    <property type="match status" value="1"/>
</dbReference>
<protein>
    <recommendedName>
        <fullName evidence="2">SET domain-containing protein</fullName>
    </recommendedName>
</protein>
<dbReference type="InterPro" id="IPR011990">
    <property type="entry name" value="TPR-like_helical_dom_sf"/>
</dbReference>
<dbReference type="Pfam" id="PF00856">
    <property type="entry name" value="SET"/>
    <property type="match status" value="1"/>
</dbReference>
<proteinExistence type="predicted"/>
<dbReference type="EnsemblProtists" id="PYU1_T008363">
    <property type="protein sequence ID" value="PYU1_T008363"/>
    <property type="gene ID" value="PYU1_G008347"/>
</dbReference>
<dbReference type="eggNOG" id="KOG2084">
    <property type="taxonomic scope" value="Eukaryota"/>
</dbReference>
<sequence>MGFSAPPFASCGVRVADDAVKGKVVLSERAFQVGDVIFSEDAFVFAPWSTDVCPQCETAPKNDETHECAASQLYTKHLSENLKRREQVVHLMADLEGIAEVDRARCILRCLAMFERDNSALDEVLLLTSANYERSMEATAQLRAQASDIFPEGFSDHQMSTLIGALNTNSHELENLGGSGLFLSACRMEHNCSPNCSFTTYDSQLWMTAIKPIAKGDALSIDYGNFFYRPTEERMSSLLESYGFMCTCDACLINPDTCRSFQCQQSGCSSGIVWPYPKPQSEQLVSPEDLEFEWRCSGCSKTASKAHVTKFLAAEQHLLDGGFPESLEEVDALVREGVLHERHYLLFWALDAIGCEAAALIAFLPDEEHHKSLTQTWERIIKYMNVVVPAAHHEKTIYYDNLAQVRVILGDLAGAKQAYTQAYEIACRVSGTDCIPTEKLRKLMENPPQNAAQLREIYAVDAKPRRPGDDDEDEDEDDEEYEDASDDDE</sequence>
<dbReference type="VEuPathDB" id="FungiDB:PYU1_G008347"/>
<dbReference type="Proteomes" id="UP000019132">
    <property type="component" value="Unassembled WGS sequence"/>
</dbReference>